<evidence type="ECO:0000256" key="1">
    <source>
        <dbReference type="ARBA" id="ARBA00005850"/>
    </source>
</evidence>
<keyword evidence="2 4" id="KW-0813">Transport</keyword>
<proteinExistence type="inferred from homology"/>
<dbReference type="InterPro" id="IPR002699">
    <property type="entry name" value="V_ATPase_D"/>
</dbReference>
<keyword evidence="5" id="KW-0175">Coiled coil</keyword>
<dbReference type="PANTHER" id="PTHR11671">
    <property type="entry name" value="V-TYPE ATP SYNTHASE SUBUNIT D"/>
    <property type="match status" value="1"/>
</dbReference>
<reference evidence="6" key="1">
    <citation type="journal article" date="2015" name="PeerJ">
        <title>First genomic representation of candidate bacterial phylum KSB3 points to enhanced environmental sensing as a trigger of wastewater bulking.</title>
        <authorList>
            <person name="Sekiguchi Y."/>
            <person name="Ohashi A."/>
            <person name="Parks D.H."/>
            <person name="Yamauchi T."/>
            <person name="Tyson G.W."/>
            <person name="Hugenholtz P."/>
        </authorList>
    </citation>
    <scope>NUCLEOTIDE SEQUENCE [LARGE SCALE GENOMIC DNA]</scope>
</reference>
<dbReference type="GO" id="GO:0042777">
    <property type="term" value="P:proton motive force-driven plasma membrane ATP synthesis"/>
    <property type="evidence" value="ECO:0007669"/>
    <property type="project" value="UniProtKB-UniRule"/>
</dbReference>
<evidence type="ECO:0000256" key="3">
    <source>
        <dbReference type="ARBA" id="ARBA00023065"/>
    </source>
</evidence>
<comment type="similarity">
    <text evidence="1 4">Belongs to the V-ATPase D subunit family.</text>
</comment>
<dbReference type="HAMAP" id="MF_00271">
    <property type="entry name" value="ATP_synth_D_arch"/>
    <property type="match status" value="1"/>
</dbReference>
<feature type="coiled-coil region" evidence="5">
    <location>
        <begin position="28"/>
        <end position="55"/>
    </location>
</feature>
<organism evidence="6">
    <name type="scientific">Candidatus Moduliflexus flocculans</name>
    <dbReference type="NCBI Taxonomy" id="1499966"/>
    <lineage>
        <taxon>Bacteria</taxon>
        <taxon>Candidatus Moduliflexota</taxon>
        <taxon>Candidatus Moduliflexia</taxon>
        <taxon>Candidatus Moduliflexales</taxon>
        <taxon>Candidatus Moduliflexaceae</taxon>
    </lineage>
</organism>
<dbReference type="STRING" id="1499966.U14_05318"/>
<evidence type="ECO:0000256" key="2">
    <source>
        <dbReference type="ARBA" id="ARBA00022448"/>
    </source>
</evidence>
<gene>
    <name evidence="4" type="primary">atpD</name>
    <name evidence="6" type="ORF">U14_05318</name>
</gene>
<evidence type="ECO:0000256" key="5">
    <source>
        <dbReference type="SAM" id="Coils"/>
    </source>
</evidence>
<comment type="function">
    <text evidence="4">Produces ATP from ADP in the presence of a proton gradient across the membrane.</text>
</comment>
<keyword evidence="7" id="KW-1185">Reference proteome</keyword>
<dbReference type="NCBIfam" id="TIGR00309">
    <property type="entry name" value="V_ATPase_subD"/>
    <property type="match status" value="1"/>
</dbReference>
<sequence length="208" mass="24076">MASRQQIKPNRMELLKLRKRLQIARRGHKLLKDKQDKLIQELMALTKEERKLRQETEDAFKSGLGLFAIAEAEMPSDSLESIMEFPPLRTSVTLSTQQILNLKVPKFDVRIEGDPFDYNFATTPGDLDLAIAKMKAAFEKMTTLSAKEKAILLVASEVELTRRRVNVLEYMLIPQLEEIEKDIVMRLTLAEMENISRLQRVKEIIRQH</sequence>
<dbReference type="HOGENOM" id="CLU_069688_2_1_0"/>
<name>A0A081BRL0_9BACT</name>
<evidence type="ECO:0000313" key="7">
    <source>
        <dbReference type="Proteomes" id="UP000030700"/>
    </source>
</evidence>
<evidence type="ECO:0000256" key="4">
    <source>
        <dbReference type="HAMAP-Rule" id="MF_00271"/>
    </source>
</evidence>
<dbReference type="Pfam" id="PF01813">
    <property type="entry name" value="ATP-synt_D"/>
    <property type="match status" value="1"/>
</dbReference>
<dbReference type="Gene3D" id="1.10.287.3240">
    <property type="match status" value="1"/>
</dbReference>
<dbReference type="AlphaFoldDB" id="A0A081BRL0"/>
<dbReference type="GO" id="GO:0005524">
    <property type="term" value="F:ATP binding"/>
    <property type="evidence" value="ECO:0007669"/>
    <property type="project" value="UniProtKB-UniRule"/>
</dbReference>
<keyword evidence="4" id="KW-0375">Hydrogen ion transport</keyword>
<evidence type="ECO:0000313" key="6">
    <source>
        <dbReference type="EMBL" id="GAK54041.1"/>
    </source>
</evidence>
<dbReference type="GO" id="GO:0046961">
    <property type="term" value="F:proton-transporting ATPase activity, rotational mechanism"/>
    <property type="evidence" value="ECO:0007669"/>
    <property type="project" value="InterPro"/>
</dbReference>
<dbReference type="Proteomes" id="UP000030700">
    <property type="component" value="Unassembled WGS sequence"/>
</dbReference>
<protein>
    <recommendedName>
        <fullName evidence="4">V-type ATP synthase subunit D</fullName>
    </recommendedName>
    <alternativeName>
        <fullName evidence="4">V-ATPase subunit D</fullName>
    </alternativeName>
</protein>
<dbReference type="EMBL" id="DF820460">
    <property type="protein sequence ID" value="GAK54041.1"/>
    <property type="molecule type" value="Genomic_DNA"/>
</dbReference>
<dbReference type="GO" id="GO:0046933">
    <property type="term" value="F:proton-transporting ATP synthase activity, rotational mechanism"/>
    <property type="evidence" value="ECO:0007669"/>
    <property type="project" value="UniProtKB-UniRule"/>
</dbReference>
<accession>A0A081BRL0</accession>
<keyword evidence="3 4" id="KW-0406">Ion transport</keyword>
<keyword evidence="4" id="KW-0066">ATP synthesis</keyword>